<evidence type="ECO:0000256" key="2">
    <source>
        <dbReference type="ARBA" id="ARBA00023002"/>
    </source>
</evidence>
<organism evidence="6 7">
    <name type="scientific">Thermoanaerobacterium thermosaccharolyticum</name>
    <name type="common">Clostridium thermosaccharolyticum</name>
    <dbReference type="NCBI Taxonomy" id="1517"/>
    <lineage>
        <taxon>Bacteria</taxon>
        <taxon>Bacillati</taxon>
        <taxon>Bacillota</taxon>
        <taxon>Clostridia</taxon>
        <taxon>Thermoanaerobacterales</taxon>
        <taxon>Thermoanaerobacteraceae</taxon>
        <taxon>Thermoanaerobacterium</taxon>
    </lineage>
</organism>
<dbReference type="HAMAP" id="MF_00712">
    <property type="entry name" value="GcvPA"/>
    <property type="match status" value="1"/>
</dbReference>
<dbReference type="InterPro" id="IPR015422">
    <property type="entry name" value="PyrdxlP-dep_Trfase_small"/>
</dbReference>
<dbReference type="GO" id="GO:0009116">
    <property type="term" value="P:nucleoside metabolic process"/>
    <property type="evidence" value="ECO:0007669"/>
    <property type="project" value="InterPro"/>
</dbReference>
<dbReference type="InterPro" id="IPR015421">
    <property type="entry name" value="PyrdxlP-dep_Trfase_major"/>
</dbReference>
<dbReference type="Gene3D" id="3.40.640.10">
    <property type="entry name" value="Type I PLP-dependent aspartate aminotransferase-like (Major domain)"/>
    <property type="match status" value="1"/>
</dbReference>
<dbReference type="InterPro" id="IPR049315">
    <property type="entry name" value="GDC-P_N"/>
</dbReference>
<dbReference type="GO" id="GO:0019464">
    <property type="term" value="P:glycine decarboxylation via glycine cleavage system"/>
    <property type="evidence" value="ECO:0007669"/>
    <property type="project" value="UniProtKB-UniRule"/>
</dbReference>
<dbReference type="PIRSF" id="PIRSF006815">
    <property type="entry name" value="GcvPA"/>
    <property type="match status" value="1"/>
</dbReference>
<dbReference type="PANTHER" id="PTHR42806:SF1">
    <property type="entry name" value="GLYCINE DEHYDROGENASE (DECARBOXYLATING)"/>
    <property type="match status" value="1"/>
</dbReference>
<reference evidence="6 7" key="1">
    <citation type="submission" date="2017-06" db="EMBL/GenBank/DDBJ databases">
        <title>Isolation and characterization of a thermophilic and butanogenic Thermoanaerobacterium thermosaccharolyticum M5 capable of efficient degradation of hemicellulose.</title>
        <authorList>
            <person name="Xin F."/>
            <person name="Jiang Y."/>
        </authorList>
    </citation>
    <scope>NUCLEOTIDE SEQUENCE [LARGE SCALE GENOMIC DNA]</scope>
    <source>
        <strain evidence="6 7">M5</strain>
    </source>
</reference>
<keyword evidence="2 4" id="KW-0560">Oxidoreductase</keyword>
<name>A0A231VLW7_THETR</name>
<evidence type="ECO:0000256" key="3">
    <source>
        <dbReference type="ARBA" id="ARBA00049026"/>
    </source>
</evidence>
<evidence type="ECO:0000313" key="6">
    <source>
        <dbReference type="EMBL" id="OXT08961.1"/>
    </source>
</evidence>
<evidence type="ECO:0000259" key="5">
    <source>
        <dbReference type="Pfam" id="PF02347"/>
    </source>
</evidence>
<dbReference type="Pfam" id="PF02347">
    <property type="entry name" value="GDC-P"/>
    <property type="match status" value="1"/>
</dbReference>
<dbReference type="Proteomes" id="UP000215301">
    <property type="component" value="Unassembled WGS sequence"/>
</dbReference>
<evidence type="ECO:0000256" key="4">
    <source>
        <dbReference type="HAMAP-Rule" id="MF_00712"/>
    </source>
</evidence>
<comment type="function">
    <text evidence="1 4">The glycine cleavage system catalyzes the degradation of glycine. The P protein binds the alpha-amino group of glycine through its pyridoxal phosphate cofactor; CO(2) is released and the remaining methylamine moiety is then transferred to the lipoamide cofactor of the H protein.</text>
</comment>
<dbReference type="AlphaFoldDB" id="A0A231VLW7"/>
<comment type="catalytic activity">
    <reaction evidence="3 4">
        <text>N(6)-[(R)-lipoyl]-L-lysyl-[glycine-cleavage complex H protein] + glycine + H(+) = N(6)-[(R)-S(8)-aminomethyldihydrolipoyl]-L-lysyl-[glycine-cleavage complex H protein] + CO2</text>
        <dbReference type="Rhea" id="RHEA:24304"/>
        <dbReference type="Rhea" id="RHEA-COMP:10494"/>
        <dbReference type="Rhea" id="RHEA-COMP:10495"/>
        <dbReference type="ChEBI" id="CHEBI:15378"/>
        <dbReference type="ChEBI" id="CHEBI:16526"/>
        <dbReference type="ChEBI" id="CHEBI:57305"/>
        <dbReference type="ChEBI" id="CHEBI:83099"/>
        <dbReference type="ChEBI" id="CHEBI:83143"/>
        <dbReference type="EC" id="1.4.4.2"/>
    </reaction>
</comment>
<comment type="subunit">
    <text evidence="4">The glycine cleavage system is composed of four proteins: P, T, L and H. In this organism, the P 'protein' is a heterodimer of two subunits.</text>
</comment>
<protein>
    <recommendedName>
        <fullName evidence="4">Probable glycine dehydrogenase (decarboxylating) subunit 1</fullName>
        <ecNumber evidence="4">1.4.4.2</ecNumber>
    </recommendedName>
    <alternativeName>
        <fullName evidence="4">Glycine cleavage system P-protein subunit 1</fullName>
    </alternativeName>
    <alternativeName>
        <fullName evidence="4">Glycine decarboxylase subunit 1</fullName>
    </alternativeName>
    <alternativeName>
        <fullName evidence="4">Glycine dehydrogenase (aminomethyl-transferring) subunit 1</fullName>
    </alternativeName>
</protein>
<evidence type="ECO:0000256" key="1">
    <source>
        <dbReference type="ARBA" id="ARBA00003788"/>
    </source>
</evidence>
<comment type="similarity">
    <text evidence="4">Belongs to the GcvP family. N-terminal subunit subfamily.</text>
</comment>
<feature type="domain" description="Glycine cleavage system P-protein N-terminal" evidence="5">
    <location>
        <begin position="3"/>
        <end position="443"/>
    </location>
</feature>
<sequence length="451" mass="50452">MHQYIPSSNDEQMEMLKSVNAKSIEDLFVDIPESIRLNKNLNLKGPLSEPELLNHMNEISKEIKTTDELTCFLGAGVYDHFIPSVVKHVVSKPEFYTAYTPYQPEISQGTLQAIFEYQTMICNLTEMDVSNASMYDGATALSEAAKMASNATNRKKVLISSSLNPEVKKVFHTYMGFSSIELIEIDDLDGTVNWEILKSSLDRDTAAFIVQNPNFFGIIEDLEDIEKMVHENGSLLIMYVEPISLSILKTPGEIGADIAVGDGQPLGNSLNFGGPHLGFMATTKKLIRKLPGRIIGETNDVDGKRGYVLTLQAREQHIRREKATSNICTNHSLNALTAAIYMTALGKKGIKEVALQCFKKSHYAYNQLIKTNKYKMLFNKPFFMEFAIVCNDNSVDAINNVLLNNGIIGGYNLEKEYKKYKNAMLLCVTEKRTKDEIDKLVNIMGGIVNEL</sequence>
<dbReference type="CDD" id="cd00613">
    <property type="entry name" value="GDC-P"/>
    <property type="match status" value="1"/>
</dbReference>
<dbReference type="GO" id="GO:0004375">
    <property type="term" value="F:glycine dehydrogenase (decarboxylating) activity"/>
    <property type="evidence" value="ECO:0007669"/>
    <property type="project" value="UniProtKB-EC"/>
</dbReference>
<dbReference type="NCBIfam" id="NF001696">
    <property type="entry name" value="PRK00451.1"/>
    <property type="match status" value="1"/>
</dbReference>
<dbReference type="RefSeq" id="WP_094044046.1">
    <property type="nucleotide sequence ID" value="NZ_NKHD01000007.1"/>
</dbReference>
<gene>
    <name evidence="4" type="primary">gcvPA</name>
    <name evidence="6" type="ORF">CE561_03290</name>
</gene>
<dbReference type="EC" id="1.4.4.2" evidence="4"/>
<evidence type="ECO:0000313" key="7">
    <source>
        <dbReference type="Proteomes" id="UP000215301"/>
    </source>
</evidence>
<dbReference type="SUPFAM" id="SSF53383">
    <property type="entry name" value="PLP-dependent transferases"/>
    <property type="match status" value="1"/>
</dbReference>
<proteinExistence type="inferred from homology"/>
<dbReference type="InterPro" id="IPR015424">
    <property type="entry name" value="PyrdxlP-dep_Trfase"/>
</dbReference>
<dbReference type="InterPro" id="IPR023010">
    <property type="entry name" value="GcvPA"/>
</dbReference>
<dbReference type="Gene3D" id="3.90.1150.10">
    <property type="entry name" value="Aspartate Aminotransferase, domain 1"/>
    <property type="match status" value="1"/>
</dbReference>
<comment type="caution">
    <text evidence="6">The sequence shown here is derived from an EMBL/GenBank/DDBJ whole genome shotgun (WGS) entry which is preliminary data.</text>
</comment>
<dbReference type="InterPro" id="IPR020581">
    <property type="entry name" value="GDC_P"/>
</dbReference>
<dbReference type="EMBL" id="NKHD01000007">
    <property type="protein sequence ID" value="OXT08961.1"/>
    <property type="molecule type" value="Genomic_DNA"/>
</dbReference>
<dbReference type="PANTHER" id="PTHR42806">
    <property type="entry name" value="GLYCINE CLEAVAGE SYSTEM P-PROTEIN"/>
    <property type="match status" value="1"/>
</dbReference>
<accession>A0A231VLW7</accession>